<dbReference type="InterPro" id="IPR007219">
    <property type="entry name" value="XnlR_reg_dom"/>
</dbReference>
<keyword evidence="3" id="KW-0238">DNA-binding</keyword>
<dbReference type="PANTHER" id="PTHR47431">
    <property type="entry name" value="ZN(II)2CYS6 TRANSCRIPTION FACTOR (EUROFUNG)-RELATED"/>
    <property type="match status" value="1"/>
</dbReference>
<dbReference type="GO" id="GO:0008270">
    <property type="term" value="F:zinc ion binding"/>
    <property type="evidence" value="ECO:0007669"/>
    <property type="project" value="InterPro"/>
</dbReference>
<gene>
    <name evidence="8" type="ORF">ASPZODRAFT_57987</name>
</gene>
<keyword evidence="9" id="KW-1185">Reference proteome</keyword>
<feature type="region of interest" description="Disordered" evidence="6">
    <location>
        <begin position="566"/>
        <end position="595"/>
    </location>
</feature>
<dbReference type="RefSeq" id="XP_022584810.1">
    <property type="nucleotide sequence ID" value="XM_022728731.1"/>
</dbReference>
<evidence type="ECO:0000313" key="8">
    <source>
        <dbReference type="EMBL" id="OJJ50300.1"/>
    </source>
</evidence>
<dbReference type="GO" id="GO:0006351">
    <property type="term" value="P:DNA-templated transcription"/>
    <property type="evidence" value="ECO:0007669"/>
    <property type="project" value="InterPro"/>
</dbReference>
<sequence>MTTRNNNKRPSAPLACTECRKQHLKCDAARPACSRCRKTALPCHYLPSRRGGCRRRQSQPAASISGVGASVSSRVPSGTSSSLVYDTPLAIPGQFGASGTLPPTPVTTTTASTGVWPGVVGDDAGHNSHNDNSRRGHDDAEDRIDDRLVRLFYENFHGAHPILVPSSLFAGRRYPHFLHLVVAFIGSHYAPPGPSQQLLGERVATELAASPDRSPAMVQAQLMYAIALYARGHSGDAQAALGRSVAIALELGMYRRDFAPGRDIEAESMRRTWWELYIADVLMAVLHEKSIFQCSSVPYDVALPCEEAVYAGAGSSSSSSSSSSNHIIPEPPTLLDFKQRVFAADELAFSSFSYRIDATRILSRVLALNRLQECHRDHLQAVENALVSWINHIPAKKVDIVDAYGNVDEMIFQAHLTVNYAAMLLHLPRSHLQPVLPEAAAVTTAAAGTASLFAPWMPAHRPPSFTRLVHSIKATEASKQLSDFVSVCPSVHRHSPFLVSALVLCSVVQLATSLSHGDDCFDHHCNRVILVLGCLKNLRRTWAVADPAYHHVRTAAASILANPMRKLSPDQLPSSTTTTTTTTTTTPAAADSSSTASATATADHDLASCHELTPAFIDPTCSSTYFFNTIPDFDLT</sequence>
<dbReference type="Pfam" id="PF00172">
    <property type="entry name" value="Zn_clus"/>
    <property type="match status" value="1"/>
</dbReference>
<evidence type="ECO:0000256" key="1">
    <source>
        <dbReference type="ARBA" id="ARBA00022723"/>
    </source>
</evidence>
<dbReference type="STRING" id="1073090.A0A1L9SSW2"/>
<protein>
    <recommendedName>
        <fullName evidence="7">Zn(2)-C6 fungal-type domain-containing protein</fullName>
    </recommendedName>
</protein>
<dbReference type="AlphaFoldDB" id="A0A1L9SSW2"/>
<evidence type="ECO:0000256" key="4">
    <source>
        <dbReference type="ARBA" id="ARBA00023163"/>
    </source>
</evidence>
<keyword evidence="2" id="KW-0805">Transcription regulation</keyword>
<dbReference type="SMART" id="SM00066">
    <property type="entry name" value="GAL4"/>
    <property type="match status" value="1"/>
</dbReference>
<dbReference type="VEuPathDB" id="FungiDB:ASPZODRAFT_57987"/>
<dbReference type="PROSITE" id="PS00463">
    <property type="entry name" value="ZN2_CY6_FUNGAL_1"/>
    <property type="match status" value="1"/>
</dbReference>
<organism evidence="8 9">
    <name type="scientific">Penicilliopsis zonata CBS 506.65</name>
    <dbReference type="NCBI Taxonomy" id="1073090"/>
    <lineage>
        <taxon>Eukaryota</taxon>
        <taxon>Fungi</taxon>
        <taxon>Dikarya</taxon>
        <taxon>Ascomycota</taxon>
        <taxon>Pezizomycotina</taxon>
        <taxon>Eurotiomycetes</taxon>
        <taxon>Eurotiomycetidae</taxon>
        <taxon>Eurotiales</taxon>
        <taxon>Aspergillaceae</taxon>
        <taxon>Penicilliopsis</taxon>
    </lineage>
</organism>
<dbReference type="InterPro" id="IPR001138">
    <property type="entry name" value="Zn2Cys6_DnaBD"/>
</dbReference>
<feature type="domain" description="Zn(2)-C6 fungal-type" evidence="7">
    <location>
        <begin position="15"/>
        <end position="45"/>
    </location>
</feature>
<evidence type="ECO:0000256" key="5">
    <source>
        <dbReference type="ARBA" id="ARBA00023242"/>
    </source>
</evidence>
<evidence type="ECO:0000259" key="7">
    <source>
        <dbReference type="PROSITE" id="PS50048"/>
    </source>
</evidence>
<name>A0A1L9SSW2_9EURO</name>
<feature type="compositionally biased region" description="Low complexity" evidence="6">
    <location>
        <begin position="58"/>
        <end position="78"/>
    </location>
</feature>
<feature type="compositionally biased region" description="Basic and acidic residues" evidence="6">
    <location>
        <begin position="123"/>
        <end position="139"/>
    </location>
</feature>
<dbReference type="OrthoDB" id="10067394at2759"/>
<reference evidence="9" key="1">
    <citation type="journal article" date="2017" name="Genome Biol.">
        <title>Comparative genomics reveals high biological diversity and specific adaptations in the industrially and medically important fungal genus Aspergillus.</title>
        <authorList>
            <person name="de Vries R.P."/>
            <person name="Riley R."/>
            <person name="Wiebenga A."/>
            <person name="Aguilar-Osorio G."/>
            <person name="Amillis S."/>
            <person name="Uchima C.A."/>
            <person name="Anderluh G."/>
            <person name="Asadollahi M."/>
            <person name="Askin M."/>
            <person name="Barry K."/>
            <person name="Battaglia E."/>
            <person name="Bayram O."/>
            <person name="Benocci T."/>
            <person name="Braus-Stromeyer S.A."/>
            <person name="Caldana C."/>
            <person name="Canovas D."/>
            <person name="Cerqueira G.C."/>
            <person name="Chen F."/>
            <person name="Chen W."/>
            <person name="Choi C."/>
            <person name="Clum A."/>
            <person name="Dos Santos R.A."/>
            <person name="Damasio A.R."/>
            <person name="Diallinas G."/>
            <person name="Emri T."/>
            <person name="Fekete E."/>
            <person name="Flipphi M."/>
            <person name="Freyberg S."/>
            <person name="Gallo A."/>
            <person name="Gournas C."/>
            <person name="Habgood R."/>
            <person name="Hainaut M."/>
            <person name="Harispe M.L."/>
            <person name="Henrissat B."/>
            <person name="Hilden K.S."/>
            <person name="Hope R."/>
            <person name="Hossain A."/>
            <person name="Karabika E."/>
            <person name="Karaffa L."/>
            <person name="Karanyi Z."/>
            <person name="Krasevec N."/>
            <person name="Kuo A."/>
            <person name="Kusch H."/>
            <person name="LaButti K."/>
            <person name="Lagendijk E.L."/>
            <person name="Lapidus A."/>
            <person name="Levasseur A."/>
            <person name="Lindquist E."/>
            <person name="Lipzen A."/>
            <person name="Logrieco A.F."/>
            <person name="MacCabe A."/>
            <person name="Maekelae M.R."/>
            <person name="Malavazi I."/>
            <person name="Melin P."/>
            <person name="Meyer V."/>
            <person name="Mielnichuk N."/>
            <person name="Miskei M."/>
            <person name="Molnar A.P."/>
            <person name="Mule G."/>
            <person name="Ngan C.Y."/>
            <person name="Orejas M."/>
            <person name="Orosz E."/>
            <person name="Ouedraogo J.P."/>
            <person name="Overkamp K.M."/>
            <person name="Park H.-S."/>
            <person name="Perrone G."/>
            <person name="Piumi F."/>
            <person name="Punt P.J."/>
            <person name="Ram A.F."/>
            <person name="Ramon A."/>
            <person name="Rauscher S."/>
            <person name="Record E."/>
            <person name="Riano-Pachon D.M."/>
            <person name="Robert V."/>
            <person name="Roehrig J."/>
            <person name="Ruller R."/>
            <person name="Salamov A."/>
            <person name="Salih N.S."/>
            <person name="Samson R.A."/>
            <person name="Sandor E."/>
            <person name="Sanguinetti M."/>
            <person name="Schuetze T."/>
            <person name="Sepcic K."/>
            <person name="Shelest E."/>
            <person name="Sherlock G."/>
            <person name="Sophianopoulou V."/>
            <person name="Squina F.M."/>
            <person name="Sun H."/>
            <person name="Susca A."/>
            <person name="Todd R.B."/>
            <person name="Tsang A."/>
            <person name="Unkles S.E."/>
            <person name="van de Wiele N."/>
            <person name="van Rossen-Uffink D."/>
            <person name="Oliveira J.V."/>
            <person name="Vesth T.C."/>
            <person name="Visser J."/>
            <person name="Yu J.-H."/>
            <person name="Zhou M."/>
            <person name="Andersen M.R."/>
            <person name="Archer D.B."/>
            <person name="Baker S.E."/>
            <person name="Benoit I."/>
            <person name="Brakhage A.A."/>
            <person name="Braus G.H."/>
            <person name="Fischer R."/>
            <person name="Frisvad J.C."/>
            <person name="Goldman G.H."/>
            <person name="Houbraken J."/>
            <person name="Oakley B."/>
            <person name="Pocsi I."/>
            <person name="Scazzocchio C."/>
            <person name="Seiboth B."/>
            <person name="vanKuyk P.A."/>
            <person name="Wortman J."/>
            <person name="Dyer P.S."/>
            <person name="Grigoriev I.V."/>
        </authorList>
    </citation>
    <scope>NUCLEOTIDE SEQUENCE [LARGE SCALE GENOMIC DNA]</scope>
    <source>
        <strain evidence="9">CBS 506.65</strain>
    </source>
</reference>
<dbReference type="Proteomes" id="UP000184188">
    <property type="component" value="Unassembled WGS sequence"/>
</dbReference>
<dbReference type="Pfam" id="PF04082">
    <property type="entry name" value="Fungal_trans"/>
    <property type="match status" value="1"/>
</dbReference>
<evidence type="ECO:0000256" key="3">
    <source>
        <dbReference type="ARBA" id="ARBA00023125"/>
    </source>
</evidence>
<dbReference type="GO" id="GO:0003677">
    <property type="term" value="F:DNA binding"/>
    <property type="evidence" value="ECO:0007669"/>
    <property type="project" value="UniProtKB-KW"/>
</dbReference>
<feature type="region of interest" description="Disordered" evidence="6">
    <location>
        <begin position="96"/>
        <end position="139"/>
    </location>
</feature>
<keyword evidence="5" id="KW-0539">Nucleus</keyword>
<dbReference type="PANTHER" id="PTHR47431:SF2">
    <property type="entry name" value="ZN(II)2CYS6 TRANSCRIPTION FACTOR (EUROFUNG)"/>
    <property type="match status" value="1"/>
</dbReference>
<dbReference type="InterPro" id="IPR036864">
    <property type="entry name" value="Zn2-C6_fun-type_DNA-bd_sf"/>
</dbReference>
<dbReference type="EMBL" id="KV878337">
    <property type="protein sequence ID" value="OJJ50300.1"/>
    <property type="molecule type" value="Genomic_DNA"/>
</dbReference>
<feature type="compositionally biased region" description="Low complexity" evidence="6">
    <location>
        <begin position="573"/>
        <end position="595"/>
    </location>
</feature>
<dbReference type="SUPFAM" id="SSF57701">
    <property type="entry name" value="Zn2/Cys6 DNA-binding domain"/>
    <property type="match status" value="1"/>
</dbReference>
<proteinExistence type="predicted"/>
<keyword evidence="1" id="KW-0479">Metal-binding</keyword>
<evidence type="ECO:0000256" key="2">
    <source>
        <dbReference type="ARBA" id="ARBA00023015"/>
    </source>
</evidence>
<dbReference type="GeneID" id="34615195"/>
<evidence type="ECO:0000313" key="9">
    <source>
        <dbReference type="Proteomes" id="UP000184188"/>
    </source>
</evidence>
<dbReference type="CDD" id="cd00067">
    <property type="entry name" value="GAL4"/>
    <property type="match status" value="1"/>
</dbReference>
<dbReference type="CDD" id="cd12148">
    <property type="entry name" value="fungal_TF_MHR"/>
    <property type="match status" value="1"/>
</dbReference>
<dbReference type="Gene3D" id="4.10.240.10">
    <property type="entry name" value="Zn(2)-C6 fungal-type DNA-binding domain"/>
    <property type="match status" value="1"/>
</dbReference>
<feature type="region of interest" description="Disordered" evidence="6">
    <location>
        <begin position="48"/>
        <end position="78"/>
    </location>
</feature>
<dbReference type="GO" id="GO:0000981">
    <property type="term" value="F:DNA-binding transcription factor activity, RNA polymerase II-specific"/>
    <property type="evidence" value="ECO:0007669"/>
    <property type="project" value="InterPro"/>
</dbReference>
<evidence type="ECO:0000256" key="6">
    <source>
        <dbReference type="SAM" id="MobiDB-lite"/>
    </source>
</evidence>
<dbReference type="PROSITE" id="PS50048">
    <property type="entry name" value="ZN2_CY6_FUNGAL_2"/>
    <property type="match status" value="1"/>
</dbReference>
<keyword evidence="4" id="KW-0804">Transcription</keyword>
<accession>A0A1L9SSW2</accession>